<keyword evidence="3" id="KW-1185">Reference proteome</keyword>
<proteinExistence type="predicted"/>
<organism evidence="2 3">
    <name type="scientific">Thioalkalicoccus limnaeus</name>
    <dbReference type="NCBI Taxonomy" id="120681"/>
    <lineage>
        <taxon>Bacteria</taxon>
        <taxon>Pseudomonadati</taxon>
        <taxon>Pseudomonadota</taxon>
        <taxon>Gammaproteobacteria</taxon>
        <taxon>Chromatiales</taxon>
        <taxon>Chromatiaceae</taxon>
        <taxon>Thioalkalicoccus</taxon>
    </lineage>
</organism>
<dbReference type="InterPro" id="IPR014710">
    <property type="entry name" value="RmlC-like_jellyroll"/>
</dbReference>
<gene>
    <name evidence="2" type="ORF">ABC977_14135</name>
</gene>
<dbReference type="InterPro" id="IPR011051">
    <property type="entry name" value="RmlC_Cupin_sf"/>
</dbReference>
<evidence type="ECO:0000259" key="1">
    <source>
        <dbReference type="Pfam" id="PF07883"/>
    </source>
</evidence>
<reference evidence="2 3" key="1">
    <citation type="submission" date="2024-05" db="EMBL/GenBank/DDBJ databases">
        <title>Genome Sequence and Characterization of the New Strain Purple Sulfur Bacterium of Genus Thioalkalicoccus.</title>
        <authorList>
            <person name="Bryantseva I.A."/>
            <person name="Kyndt J.A."/>
            <person name="Imhoff J.F."/>
        </authorList>
    </citation>
    <scope>NUCLEOTIDE SEQUENCE [LARGE SCALE GENOMIC DNA]</scope>
    <source>
        <strain evidence="2 3">Um2</strain>
    </source>
</reference>
<dbReference type="Gene3D" id="2.60.120.10">
    <property type="entry name" value="Jelly Rolls"/>
    <property type="match status" value="1"/>
</dbReference>
<feature type="domain" description="Cupin type-2" evidence="1">
    <location>
        <begin position="52"/>
        <end position="119"/>
    </location>
</feature>
<dbReference type="RefSeq" id="WP_369667929.1">
    <property type="nucleotide sequence ID" value="NZ_JBDKXB010000023.1"/>
</dbReference>
<evidence type="ECO:0000313" key="2">
    <source>
        <dbReference type="EMBL" id="MEY6433542.1"/>
    </source>
</evidence>
<comment type="caution">
    <text evidence="2">The sequence shown here is derived from an EMBL/GenBank/DDBJ whole genome shotgun (WGS) entry which is preliminary data.</text>
</comment>
<protein>
    <submittedName>
        <fullName evidence="2">Cupin domain-containing protein</fullName>
    </submittedName>
</protein>
<name>A0ABV4BJQ3_9GAMM</name>
<evidence type="ECO:0000313" key="3">
    <source>
        <dbReference type="Proteomes" id="UP001564408"/>
    </source>
</evidence>
<dbReference type="Pfam" id="PF07883">
    <property type="entry name" value="Cupin_2"/>
    <property type="match status" value="1"/>
</dbReference>
<dbReference type="Proteomes" id="UP001564408">
    <property type="component" value="Unassembled WGS sequence"/>
</dbReference>
<sequence length="150" mass="17334">MNDTPIIRRARPGFTWEAVEPLVYKPQGSAPFRDITRQVLFRRADLACELRYFEIAPGGYSTLERHEHEHGVMVLNGRGRVLVRDALYRVAAQDLVLIPTRAWHQFRADEDSPLGFLCLVNVERDRPQLPTAEDLAELRRDEAIARFIRP</sequence>
<accession>A0ABV4BJQ3</accession>
<dbReference type="InterPro" id="IPR013096">
    <property type="entry name" value="Cupin_2"/>
</dbReference>
<dbReference type="CDD" id="cd02222">
    <property type="entry name" value="cupin_TM1459-like"/>
    <property type="match status" value="1"/>
</dbReference>
<dbReference type="SUPFAM" id="SSF51182">
    <property type="entry name" value="RmlC-like cupins"/>
    <property type="match status" value="1"/>
</dbReference>
<dbReference type="EMBL" id="JBDKXB010000023">
    <property type="protein sequence ID" value="MEY6433542.1"/>
    <property type="molecule type" value="Genomic_DNA"/>
</dbReference>